<dbReference type="Proteomes" id="UP001172055">
    <property type="component" value="Unassembled WGS sequence"/>
</dbReference>
<feature type="domain" description="SAICAR synthetase/ADE2 N-terminal" evidence="12">
    <location>
        <begin position="6"/>
        <end position="231"/>
    </location>
</feature>
<keyword evidence="6 11" id="KW-0547">Nucleotide-binding</keyword>
<reference evidence="13 14" key="1">
    <citation type="submission" date="2023-06" db="EMBL/GenBank/DDBJ databases">
        <title>Novel species in genus Planococcus.</title>
        <authorList>
            <person name="Ning S."/>
        </authorList>
    </citation>
    <scope>NUCLEOTIDE SEQUENCE [LARGE SCALE GENOMIC DNA]</scope>
    <source>
        <strain evidence="13 14">N028</strain>
    </source>
</reference>
<evidence type="ECO:0000256" key="7">
    <source>
        <dbReference type="ARBA" id="ARBA00022755"/>
    </source>
</evidence>
<evidence type="ECO:0000313" key="14">
    <source>
        <dbReference type="Proteomes" id="UP001172055"/>
    </source>
</evidence>
<evidence type="ECO:0000256" key="2">
    <source>
        <dbReference type="ARBA" id="ARBA00010190"/>
    </source>
</evidence>
<dbReference type="InterPro" id="IPR050089">
    <property type="entry name" value="SAICAR_synthetase"/>
</dbReference>
<evidence type="ECO:0000313" key="13">
    <source>
        <dbReference type="EMBL" id="MDN7243635.1"/>
    </source>
</evidence>
<dbReference type="Gene3D" id="3.30.200.20">
    <property type="entry name" value="Phosphorylase Kinase, domain 1"/>
    <property type="match status" value="1"/>
</dbReference>
<dbReference type="NCBIfam" id="TIGR00081">
    <property type="entry name" value="purC"/>
    <property type="match status" value="1"/>
</dbReference>
<evidence type="ECO:0000256" key="1">
    <source>
        <dbReference type="ARBA" id="ARBA00004672"/>
    </source>
</evidence>
<dbReference type="HAMAP" id="MF_00137">
    <property type="entry name" value="SAICAR_synth"/>
    <property type="match status" value="1"/>
</dbReference>
<comment type="pathway">
    <text evidence="1 11">Purine metabolism; IMP biosynthesis via de novo pathway; 5-amino-1-(5-phospho-D-ribosyl)imidazole-4-carboxamide from 5-amino-1-(5-phospho-D-ribosyl)imidazole-4-carboxylate: step 1/2.</text>
</comment>
<dbReference type="RefSeq" id="WP_300987566.1">
    <property type="nucleotide sequence ID" value="NZ_CP129236.1"/>
</dbReference>
<keyword evidence="14" id="KW-1185">Reference proteome</keyword>
<keyword evidence="8 11" id="KW-0067">ATP-binding</keyword>
<dbReference type="InterPro" id="IPR018236">
    <property type="entry name" value="SAICAR_synthetase_CS"/>
</dbReference>
<evidence type="ECO:0000259" key="12">
    <source>
        <dbReference type="Pfam" id="PF01259"/>
    </source>
</evidence>
<dbReference type="SUPFAM" id="SSF56104">
    <property type="entry name" value="SAICAR synthase-like"/>
    <property type="match status" value="1"/>
</dbReference>
<evidence type="ECO:0000256" key="4">
    <source>
        <dbReference type="ARBA" id="ARBA00016460"/>
    </source>
</evidence>
<dbReference type="GO" id="GO:0004639">
    <property type="term" value="F:phosphoribosylaminoimidazolesuccinocarboxamide synthase activity"/>
    <property type="evidence" value="ECO:0007669"/>
    <property type="project" value="UniProtKB-EC"/>
</dbReference>
<comment type="caution">
    <text evidence="13">The sequence shown here is derived from an EMBL/GenBank/DDBJ whole genome shotgun (WGS) entry which is preliminary data.</text>
</comment>
<comment type="catalytic activity">
    <reaction evidence="10 11">
        <text>5-amino-1-(5-phospho-D-ribosyl)imidazole-4-carboxylate + L-aspartate + ATP = (2S)-2-[5-amino-1-(5-phospho-beta-D-ribosyl)imidazole-4-carboxamido]succinate + ADP + phosphate + 2 H(+)</text>
        <dbReference type="Rhea" id="RHEA:22628"/>
        <dbReference type="ChEBI" id="CHEBI:15378"/>
        <dbReference type="ChEBI" id="CHEBI:29991"/>
        <dbReference type="ChEBI" id="CHEBI:30616"/>
        <dbReference type="ChEBI" id="CHEBI:43474"/>
        <dbReference type="ChEBI" id="CHEBI:58443"/>
        <dbReference type="ChEBI" id="CHEBI:77657"/>
        <dbReference type="ChEBI" id="CHEBI:456216"/>
        <dbReference type="EC" id="6.3.2.6"/>
    </reaction>
</comment>
<accession>A0ABT8N7U4</accession>
<organism evidence="13 14">
    <name type="scientific">Planococcus shixiaomingii</name>
    <dbReference type="NCBI Taxonomy" id="3058393"/>
    <lineage>
        <taxon>Bacteria</taxon>
        <taxon>Bacillati</taxon>
        <taxon>Bacillota</taxon>
        <taxon>Bacilli</taxon>
        <taxon>Bacillales</taxon>
        <taxon>Caryophanaceae</taxon>
        <taxon>Planococcus</taxon>
    </lineage>
</organism>
<keyword evidence="5 11" id="KW-0436">Ligase</keyword>
<evidence type="ECO:0000256" key="5">
    <source>
        <dbReference type="ARBA" id="ARBA00022598"/>
    </source>
</evidence>
<dbReference type="Gene3D" id="3.30.470.20">
    <property type="entry name" value="ATP-grasp fold, B domain"/>
    <property type="match status" value="1"/>
</dbReference>
<evidence type="ECO:0000256" key="6">
    <source>
        <dbReference type="ARBA" id="ARBA00022741"/>
    </source>
</evidence>
<dbReference type="PANTHER" id="PTHR43599">
    <property type="entry name" value="MULTIFUNCTIONAL PROTEIN ADE2"/>
    <property type="match status" value="1"/>
</dbReference>
<keyword evidence="7 11" id="KW-0658">Purine biosynthesis</keyword>
<evidence type="ECO:0000256" key="3">
    <source>
        <dbReference type="ARBA" id="ARBA00012217"/>
    </source>
</evidence>
<protein>
    <recommendedName>
        <fullName evidence="4 11">Phosphoribosylaminoimidazole-succinocarboxamide synthase</fullName>
        <ecNumber evidence="3 11">6.3.2.6</ecNumber>
    </recommendedName>
    <alternativeName>
        <fullName evidence="9 11">SAICAR synthetase</fullName>
    </alternativeName>
</protein>
<evidence type="ECO:0000256" key="9">
    <source>
        <dbReference type="ARBA" id="ARBA00030409"/>
    </source>
</evidence>
<dbReference type="EMBL" id="JAUJWV010000005">
    <property type="protein sequence ID" value="MDN7243635.1"/>
    <property type="molecule type" value="Genomic_DNA"/>
</dbReference>
<dbReference type="InterPro" id="IPR028923">
    <property type="entry name" value="SAICAR_synt/ADE2_N"/>
</dbReference>
<evidence type="ECO:0000256" key="10">
    <source>
        <dbReference type="ARBA" id="ARBA00048475"/>
    </source>
</evidence>
<dbReference type="PANTHER" id="PTHR43599:SF3">
    <property type="entry name" value="SI:DKEY-6E2.2"/>
    <property type="match status" value="1"/>
</dbReference>
<comment type="similarity">
    <text evidence="2 11">Belongs to the SAICAR synthetase family.</text>
</comment>
<evidence type="ECO:0000256" key="8">
    <source>
        <dbReference type="ARBA" id="ARBA00022840"/>
    </source>
</evidence>
<dbReference type="EC" id="6.3.2.6" evidence="3 11"/>
<dbReference type="PROSITE" id="PS01057">
    <property type="entry name" value="SAICAR_SYNTHETASE_1"/>
    <property type="match status" value="1"/>
</dbReference>
<gene>
    <name evidence="11" type="primary">purC</name>
    <name evidence="13" type="ORF">QWY14_17745</name>
</gene>
<name>A0ABT8N7U4_9BACL</name>
<evidence type="ECO:0000256" key="11">
    <source>
        <dbReference type="HAMAP-Rule" id="MF_00137"/>
    </source>
</evidence>
<sequence length="238" mass="26568">MEKGQLLYEGKAKRLYATDKPEILWVEYKDSATAFNGEKKAEIAGKGTLNNKITSLLFEKLQEAGIASHFVKQLSDREQLVQQVSIIPIEVVVRNIVAGSMAKRLGIAEGTVLARPIIEFYLKNDELGDPIITEDHIELLELATPDEVAQLREKAGVINQVLIGFFNEIGVDLIDFKIEFGRDSTGALLLADEISPDTCRLWDAKTKQKLDKDVFRRDLGNLTDAYKLILTRLGGQHS</sequence>
<dbReference type="CDD" id="cd01415">
    <property type="entry name" value="SAICAR_synt_PurC"/>
    <property type="match status" value="1"/>
</dbReference>
<proteinExistence type="inferred from homology"/>
<dbReference type="PROSITE" id="PS01058">
    <property type="entry name" value="SAICAR_SYNTHETASE_2"/>
    <property type="match status" value="1"/>
</dbReference>
<dbReference type="Pfam" id="PF01259">
    <property type="entry name" value="SAICAR_synt"/>
    <property type="match status" value="1"/>
</dbReference>
<dbReference type="InterPro" id="IPR001636">
    <property type="entry name" value="SAICAR_synth"/>
</dbReference>
<dbReference type="InterPro" id="IPR033934">
    <property type="entry name" value="SAICAR_synt_PurC"/>
</dbReference>